<dbReference type="EMBL" id="MVBN01000001">
    <property type="protein sequence ID" value="OOK83620.1"/>
    <property type="molecule type" value="Genomic_DNA"/>
</dbReference>
<proteinExistence type="predicted"/>
<name>A0A1V3XX41_MYCKA</name>
<evidence type="ECO:0000313" key="1">
    <source>
        <dbReference type="EMBL" id="OOK83620.1"/>
    </source>
</evidence>
<dbReference type="Proteomes" id="UP000188532">
    <property type="component" value="Unassembled WGS sequence"/>
</dbReference>
<gene>
    <name evidence="1" type="ORF">BZL29_0636</name>
</gene>
<accession>A0A1V3XX41</accession>
<dbReference type="Gene3D" id="3.40.50.980">
    <property type="match status" value="1"/>
</dbReference>
<reference evidence="1 2" key="1">
    <citation type="submission" date="2017-02" db="EMBL/GenBank/DDBJ databases">
        <title>Complete genome sequences of Mycobacterium kansasii strains isolated from rhesus macaques.</title>
        <authorList>
            <person name="Panda A."/>
            <person name="Nagaraj S."/>
            <person name="Zhao X."/>
            <person name="Tettelin H."/>
            <person name="Detolla L.J."/>
        </authorList>
    </citation>
    <scope>NUCLEOTIDE SEQUENCE [LARGE SCALE GENOMIC DNA]</scope>
    <source>
        <strain evidence="1 2">11-3469</strain>
    </source>
</reference>
<comment type="caution">
    <text evidence="1">The sequence shown here is derived from an EMBL/GenBank/DDBJ whole genome shotgun (WGS) entry which is preliminary data.</text>
</comment>
<evidence type="ECO:0000313" key="2">
    <source>
        <dbReference type="Proteomes" id="UP000188532"/>
    </source>
</evidence>
<protein>
    <submittedName>
        <fullName evidence="1">Putative PEPTIDE SYNTHETASE NRP domain protein</fullName>
    </submittedName>
</protein>
<dbReference type="AlphaFoldDB" id="A0A1V3XX41"/>
<organism evidence="1 2">
    <name type="scientific">Mycobacterium kansasii</name>
    <dbReference type="NCBI Taxonomy" id="1768"/>
    <lineage>
        <taxon>Bacteria</taxon>
        <taxon>Bacillati</taxon>
        <taxon>Actinomycetota</taxon>
        <taxon>Actinomycetes</taxon>
        <taxon>Mycobacteriales</taxon>
        <taxon>Mycobacteriaceae</taxon>
        <taxon>Mycobacterium</taxon>
    </lineage>
</organism>
<sequence length="46" mass="5088">MWEIWGALLDGGRLVVIPEDVAASPADFHDLLVAERVGVLSQTRQR</sequence>